<dbReference type="InterPro" id="IPR020108">
    <property type="entry name" value="Spore_coat_CotD"/>
</dbReference>
<sequence>MFGHRSCKRPQVLNTQFCPTQQSVREFNCDYIVPVVHPRHTTNVVNHRYNFQHSFPQTESTVNRIFNTQSMAGPGGPGQVAGAATGPGGFGGPGQVGGVGTGPWGQGPGWGHKKSCW</sequence>
<keyword evidence="3" id="KW-1185">Reference proteome</keyword>
<dbReference type="RefSeq" id="WP_110608855.1">
    <property type="nucleotide sequence ID" value="NZ_PDOD01000001.1"/>
</dbReference>
<keyword evidence="2" id="KW-0167">Capsid protein</keyword>
<feature type="region of interest" description="Disordered" evidence="1">
    <location>
        <begin position="67"/>
        <end position="117"/>
    </location>
</feature>
<organism evidence="2 3">
    <name type="scientific">Salipaludibacillus keqinensis</name>
    <dbReference type="NCBI Taxonomy" id="2045207"/>
    <lineage>
        <taxon>Bacteria</taxon>
        <taxon>Bacillati</taxon>
        <taxon>Bacillota</taxon>
        <taxon>Bacilli</taxon>
        <taxon>Bacillales</taxon>
        <taxon>Bacillaceae</taxon>
    </lineage>
</organism>
<dbReference type="Pfam" id="PF11122">
    <property type="entry name" value="Spore-coat_CotD"/>
    <property type="match status" value="1"/>
</dbReference>
<keyword evidence="2" id="KW-0946">Virion</keyword>
<feature type="compositionally biased region" description="Gly residues" evidence="1">
    <location>
        <begin position="73"/>
        <end position="110"/>
    </location>
</feature>
<dbReference type="OrthoDB" id="2455195at2"/>
<proteinExistence type="predicted"/>
<evidence type="ECO:0000313" key="2">
    <source>
        <dbReference type="EMBL" id="PYZ95220.1"/>
    </source>
</evidence>
<protein>
    <submittedName>
        <fullName evidence="2">Spore coat protein</fullName>
    </submittedName>
</protein>
<gene>
    <name evidence="2" type="ORF">CR194_06815</name>
</gene>
<name>A0A323TKT5_9BACI</name>
<accession>A0A323TKT5</accession>
<dbReference type="EMBL" id="PDOD01000001">
    <property type="protein sequence ID" value="PYZ95220.1"/>
    <property type="molecule type" value="Genomic_DNA"/>
</dbReference>
<comment type="caution">
    <text evidence="2">The sequence shown here is derived from an EMBL/GenBank/DDBJ whole genome shotgun (WGS) entry which is preliminary data.</text>
</comment>
<evidence type="ECO:0000313" key="3">
    <source>
        <dbReference type="Proteomes" id="UP000248214"/>
    </source>
</evidence>
<dbReference type="AlphaFoldDB" id="A0A323TKT5"/>
<evidence type="ECO:0000256" key="1">
    <source>
        <dbReference type="SAM" id="MobiDB-lite"/>
    </source>
</evidence>
<dbReference type="Proteomes" id="UP000248214">
    <property type="component" value="Unassembled WGS sequence"/>
</dbReference>
<reference evidence="2 3" key="1">
    <citation type="submission" date="2017-10" db="EMBL/GenBank/DDBJ databases">
        <title>Bacillus sp. nov., a halophilic bacterium isolated from a Keqin Lake.</title>
        <authorList>
            <person name="Wang H."/>
        </authorList>
    </citation>
    <scope>NUCLEOTIDE SEQUENCE [LARGE SCALE GENOMIC DNA]</scope>
    <source>
        <strain evidence="2 3">KQ-12</strain>
    </source>
</reference>